<dbReference type="eggNOG" id="COG0183">
    <property type="taxonomic scope" value="Bacteria"/>
</dbReference>
<dbReference type="Proteomes" id="UP000011723">
    <property type="component" value="Chromosome"/>
</dbReference>
<evidence type="ECO:0000259" key="9">
    <source>
        <dbReference type="Pfam" id="PF00108"/>
    </source>
</evidence>
<dbReference type="InterPro" id="IPR002155">
    <property type="entry name" value="Thiolase"/>
</dbReference>
<evidence type="ECO:0000256" key="3">
    <source>
        <dbReference type="ARBA" id="ARBA00022679"/>
    </source>
</evidence>
<feature type="active site" description="Proton acceptor" evidence="6">
    <location>
        <position position="368"/>
    </location>
</feature>
<dbReference type="EC" id="2.3.1.9" evidence="2"/>
<dbReference type="NCBIfam" id="NF004853">
    <property type="entry name" value="PRK06205.1"/>
    <property type="match status" value="1"/>
</dbReference>
<dbReference type="OrthoDB" id="4475716at2"/>
<keyword evidence="3 7" id="KW-0808">Transferase</keyword>
<evidence type="ECO:0000256" key="8">
    <source>
        <dbReference type="SAM" id="MobiDB-lite"/>
    </source>
</evidence>
<evidence type="ECO:0000259" key="10">
    <source>
        <dbReference type="Pfam" id="PF02803"/>
    </source>
</evidence>
<dbReference type="PANTHER" id="PTHR18919">
    <property type="entry name" value="ACETYL-COA C-ACYLTRANSFERASE"/>
    <property type="match status" value="1"/>
</dbReference>
<dbReference type="RefSeq" id="WP_015401626.1">
    <property type="nucleotide sequence ID" value="NC_020302.1"/>
</dbReference>
<evidence type="ECO:0000256" key="5">
    <source>
        <dbReference type="ARBA" id="ARBA00040529"/>
    </source>
</evidence>
<evidence type="ECO:0000256" key="2">
    <source>
        <dbReference type="ARBA" id="ARBA00012705"/>
    </source>
</evidence>
<dbReference type="SUPFAM" id="SSF53901">
    <property type="entry name" value="Thiolase-like"/>
    <property type="match status" value="2"/>
</dbReference>
<evidence type="ECO:0000256" key="4">
    <source>
        <dbReference type="ARBA" id="ARBA00023315"/>
    </source>
</evidence>
<dbReference type="HOGENOM" id="CLU_031026_2_2_11"/>
<dbReference type="STRING" id="1121362.A605_11050"/>
<feature type="domain" description="Thiolase N-terminal" evidence="9">
    <location>
        <begin position="12"/>
        <end position="279"/>
    </location>
</feature>
<dbReference type="InterPro" id="IPR020616">
    <property type="entry name" value="Thiolase_N"/>
</dbReference>
<comment type="similarity">
    <text evidence="1 7">Belongs to the thiolase-like superfamily. Thiolase family.</text>
</comment>
<sequence length="414" mass="43214">MSSTTPQDTDIVLCSPLRTPVGRYGGIFTDVPVQDLAATVVRAVVERTGIDAAEVDDLILGQAAPNGAAPALGRVVALDSGLGESVPGMQLDRRCGSGLQAVVTAAAHISAGAADLIIAGGAESMSRTEYTVDADVRWGKKGGNMVFRDRLAEARETAGGRHHPIPGGMIETAENLRREYSIDREAQDKLSVASHERAVAAQENGIFAEEIVPVTVPGKRRKDPEQVIDRDEHPRPGTSVESLAKLRPVMGRQDEEATVTAGNASGQNDGAAAMIVTTRAKARELNLTPVASLRGWAVAGVAPETMGIGPVAATSKVLDRLDLTLDDIDLIELNEAFAAQALAVLSEWGIDAEDPRLNPLGSGISLGHPVGATGARMLVTASHQLQRSDANTALVTMCIGGGQGLAAVLEKEEN</sequence>
<dbReference type="InterPro" id="IPR016039">
    <property type="entry name" value="Thiolase-like"/>
</dbReference>
<keyword evidence="4 7" id="KW-0012">Acyltransferase</keyword>
<dbReference type="GO" id="GO:0003985">
    <property type="term" value="F:acetyl-CoA C-acetyltransferase activity"/>
    <property type="evidence" value="ECO:0007669"/>
    <property type="project" value="UniProtKB-EC"/>
</dbReference>
<protein>
    <recommendedName>
        <fullName evidence="5">Probable acetyl-CoA acetyltransferase</fullName>
        <ecNumber evidence="2">2.3.1.9</ecNumber>
    </recommendedName>
</protein>
<organism evidence="11 12">
    <name type="scientific">Corynebacterium halotolerans YIM 70093 = DSM 44683</name>
    <dbReference type="NCBI Taxonomy" id="1121362"/>
    <lineage>
        <taxon>Bacteria</taxon>
        <taxon>Bacillati</taxon>
        <taxon>Actinomycetota</taxon>
        <taxon>Actinomycetes</taxon>
        <taxon>Mycobacteriales</taxon>
        <taxon>Corynebacteriaceae</taxon>
        <taxon>Corynebacterium</taxon>
    </lineage>
</organism>
<dbReference type="KEGG" id="chn:A605_11050"/>
<dbReference type="PANTHER" id="PTHR18919:SF107">
    <property type="entry name" value="ACETYL-COA ACETYLTRANSFERASE, CYTOSOLIC"/>
    <property type="match status" value="1"/>
</dbReference>
<feature type="region of interest" description="Disordered" evidence="8">
    <location>
        <begin position="219"/>
        <end position="239"/>
    </location>
</feature>
<evidence type="ECO:0000256" key="1">
    <source>
        <dbReference type="ARBA" id="ARBA00010982"/>
    </source>
</evidence>
<name>M1P0A5_9CORY</name>
<proteinExistence type="inferred from homology"/>
<reference evidence="11 12" key="1">
    <citation type="journal article" date="2012" name="Stand. Genomic Sci.">
        <title>Genome sequence of the halotolerant bacterium Corynebacterium halotolerans type strain YIM 70093(T) (= DSM 44683(T)).</title>
        <authorList>
            <person name="Ruckert C."/>
            <person name="Albersmeier A."/>
            <person name="Al-Dilaimi A."/>
            <person name="Niehaus K."/>
            <person name="Szczepanowski R."/>
            <person name="Kalinowski J."/>
        </authorList>
    </citation>
    <scope>NUCLEOTIDE SEQUENCE [LARGE SCALE GENOMIC DNA]</scope>
    <source>
        <strain evidence="11">YIM 70093</strain>
    </source>
</reference>
<dbReference type="PIRSF" id="PIRSF000429">
    <property type="entry name" value="Ac-CoA_Ac_transf"/>
    <property type="match status" value="1"/>
</dbReference>
<gene>
    <name evidence="11" type="ORF">A605_11050</name>
</gene>
<accession>M1P0A5</accession>
<evidence type="ECO:0000313" key="12">
    <source>
        <dbReference type="Proteomes" id="UP000011723"/>
    </source>
</evidence>
<dbReference type="Pfam" id="PF00108">
    <property type="entry name" value="Thiolase_N"/>
    <property type="match status" value="1"/>
</dbReference>
<keyword evidence="12" id="KW-1185">Reference proteome</keyword>
<evidence type="ECO:0000313" key="11">
    <source>
        <dbReference type="EMBL" id="AGF73210.1"/>
    </source>
</evidence>
<dbReference type="FunFam" id="3.40.47.10:FF:000010">
    <property type="entry name" value="Acetyl-CoA acetyltransferase (Thiolase)"/>
    <property type="match status" value="1"/>
</dbReference>
<dbReference type="NCBIfam" id="TIGR01930">
    <property type="entry name" value="AcCoA-C-Actrans"/>
    <property type="match status" value="1"/>
</dbReference>
<feature type="domain" description="Thiolase C-terminal" evidence="10">
    <location>
        <begin position="287"/>
        <end position="411"/>
    </location>
</feature>
<feature type="compositionally biased region" description="Basic and acidic residues" evidence="8">
    <location>
        <begin position="222"/>
        <end position="235"/>
    </location>
</feature>
<feature type="active site" description="Proton acceptor" evidence="6">
    <location>
        <position position="398"/>
    </location>
</feature>
<dbReference type="PROSITE" id="PS00099">
    <property type="entry name" value="THIOLASE_3"/>
    <property type="match status" value="1"/>
</dbReference>
<dbReference type="AlphaFoldDB" id="M1P0A5"/>
<dbReference type="InterPro" id="IPR020617">
    <property type="entry name" value="Thiolase_C"/>
</dbReference>
<evidence type="ECO:0000256" key="6">
    <source>
        <dbReference type="PIRSR" id="PIRSR000429-1"/>
    </source>
</evidence>
<evidence type="ECO:0000256" key="7">
    <source>
        <dbReference type="RuleBase" id="RU003557"/>
    </source>
</evidence>
<dbReference type="InterPro" id="IPR020610">
    <property type="entry name" value="Thiolase_AS"/>
</dbReference>
<dbReference type="Pfam" id="PF02803">
    <property type="entry name" value="Thiolase_C"/>
    <property type="match status" value="1"/>
</dbReference>
<feature type="active site" description="Acyl-thioester intermediate" evidence="6">
    <location>
        <position position="95"/>
    </location>
</feature>
<dbReference type="Gene3D" id="3.40.47.10">
    <property type="match status" value="1"/>
</dbReference>
<dbReference type="PATRIC" id="fig|1121362.3.peg.2241"/>
<dbReference type="CDD" id="cd00751">
    <property type="entry name" value="thiolase"/>
    <property type="match status" value="1"/>
</dbReference>
<dbReference type="EMBL" id="CP003697">
    <property type="protein sequence ID" value="AGF73210.1"/>
    <property type="molecule type" value="Genomic_DNA"/>
</dbReference>